<evidence type="ECO:0000259" key="8">
    <source>
        <dbReference type="Pfam" id="PF00078"/>
    </source>
</evidence>
<dbReference type="FunFam" id="3.10.10.10:FF:000007">
    <property type="entry name" value="Retrovirus-related Pol polyprotein from transposon 17.6-like Protein"/>
    <property type="match status" value="1"/>
</dbReference>
<dbReference type="Pfam" id="PF00078">
    <property type="entry name" value="RVT_1"/>
    <property type="match status" value="1"/>
</dbReference>
<accession>A0AAQ3S3V4</accession>
<dbReference type="Proteomes" id="UP001374535">
    <property type="component" value="Chromosome 4"/>
</dbReference>
<dbReference type="InterPro" id="IPR043502">
    <property type="entry name" value="DNA/RNA_pol_sf"/>
</dbReference>
<dbReference type="Gene3D" id="3.10.10.10">
    <property type="entry name" value="HIV Type 1 Reverse Transcriptase, subunit A, domain 1"/>
    <property type="match status" value="1"/>
</dbReference>
<feature type="domain" description="Reverse transcriptase/retrotransposon-derived protein RNase H-like" evidence="9">
    <location>
        <begin position="296"/>
        <end position="369"/>
    </location>
</feature>
<feature type="domain" description="Reverse transcriptase" evidence="8">
    <location>
        <begin position="114"/>
        <end position="223"/>
    </location>
</feature>
<keyword evidence="5" id="KW-0255">Endonuclease</keyword>
<keyword evidence="7" id="KW-0695">RNA-directed DNA polymerase</keyword>
<evidence type="ECO:0000256" key="7">
    <source>
        <dbReference type="ARBA" id="ARBA00022918"/>
    </source>
</evidence>
<dbReference type="PANTHER" id="PTHR33064">
    <property type="entry name" value="POL PROTEIN"/>
    <property type="match status" value="1"/>
</dbReference>
<dbReference type="SUPFAM" id="SSF56672">
    <property type="entry name" value="DNA/RNA polymerases"/>
    <property type="match status" value="1"/>
</dbReference>
<dbReference type="Gene3D" id="3.30.70.270">
    <property type="match status" value="3"/>
</dbReference>
<keyword evidence="3" id="KW-0548">Nucleotidyltransferase</keyword>
<keyword evidence="4" id="KW-0540">Nuclease</keyword>
<dbReference type="GO" id="GO:0008233">
    <property type="term" value="F:peptidase activity"/>
    <property type="evidence" value="ECO:0007669"/>
    <property type="project" value="UniProtKB-KW"/>
</dbReference>
<gene>
    <name evidence="10" type="ORF">V8G54_012492</name>
</gene>
<organism evidence="10 11">
    <name type="scientific">Vigna mungo</name>
    <name type="common">Black gram</name>
    <name type="synonym">Phaseolus mungo</name>
    <dbReference type="NCBI Taxonomy" id="3915"/>
    <lineage>
        <taxon>Eukaryota</taxon>
        <taxon>Viridiplantae</taxon>
        <taxon>Streptophyta</taxon>
        <taxon>Embryophyta</taxon>
        <taxon>Tracheophyta</taxon>
        <taxon>Spermatophyta</taxon>
        <taxon>Magnoliopsida</taxon>
        <taxon>eudicotyledons</taxon>
        <taxon>Gunneridae</taxon>
        <taxon>Pentapetalae</taxon>
        <taxon>rosids</taxon>
        <taxon>fabids</taxon>
        <taxon>Fabales</taxon>
        <taxon>Fabaceae</taxon>
        <taxon>Papilionoideae</taxon>
        <taxon>50 kb inversion clade</taxon>
        <taxon>NPAAA clade</taxon>
        <taxon>indigoferoid/millettioid clade</taxon>
        <taxon>Phaseoleae</taxon>
        <taxon>Vigna</taxon>
    </lineage>
</organism>
<keyword evidence="1" id="KW-0645">Protease</keyword>
<dbReference type="AlphaFoldDB" id="A0AAQ3S3V4"/>
<evidence type="ECO:0000256" key="2">
    <source>
        <dbReference type="ARBA" id="ARBA00022679"/>
    </source>
</evidence>
<evidence type="ECO:0000259" key="9">
    <source>
        <dbReference type="Pfam" id="PF17919"/>
    </source>
</evidence>
<sequence>MTHTQAIAELFTLQFEHLDDSPEKPLQLHPDVDLELVLLLNKYKVVFYVPSGLPPSRSQNHSIPLLQGSTPVKVRPYRYPHSQKQHIEIMVQDMLTAGLIVPSTSPFSSPIILVKKKDGTWRFCIDYRALNALPVKDNFPIPTVDELIDELHGAQFFSKLDLRSGYHQLLVKEEDRFKTAFRTHQGHYEWVVMPFGLTNTPATFHSLMNDVFQGLLRKFKLEQHQLFAKLSKCSFGLPQVDYLGHTVSGLGVAMDTSKLQAVMDWPGPTSLKQLRGFLGLTGFYRRFIKNYAVTPSAYATFEQLKLAITQAPVLAMPDFSKPFVLETDASGVGIGVVLSQEHHPIAFFSKKLSAAMQKQSTYTREFYAIT</sequence>
<dbReference type="Pfam" id="PF17919">
    <property type="entry name" value="RT_RNaseH_2"/>
    <property type="match status" value="1"/>
</dbReference>
<evidence type="ECO:0000313" key="11">
    <source>
        <dbReference type="Proteomes" id="UP001374535"/>
    </source>
</evidence>
<name>A0AAQ3S3V4_VIGMU</name>
<dbReference type="InterPro" id="IPR043128">
    <property type="entry name" value="Rev_trsase/Diguanyl_cyclase"/>
</dbReference>
<keyword evidence="6" id="KW-0378">Hydrolase</keyword>
<keyword evidence="2" id="KW-0808">Transferase</keyword>
<evidence type="ECO:0000256" key="6">
    <source>
        <dbReference type="ARBA" id="ARBA00022801"/>
    </source>
</evidence>
<evidence type="ECO:0000256" key="1">
    <source>
        <dbReference type="ARBA" id="ARBA00022670"/>
    </source>
</evidence>
<dbReference type="GO" id="GO:0006508">
    <property type="term" value="P:proteolysis"/>
    <property type="evidence" value="ECO:0007669"/>
    <property type="project" value="UniProtKB-KW"/>
</dbReference>
<evidence type="ECO:0000256" key="4">
    <source>
        <dbReference type="ARBA" id="ARBA00022722"/>
    </source>
</evidence>
<reference evidence="10 11" key="1">
    <citation type="journal article" date="2023" name="Life. Sci Alliance">
        <title>Evolutionary insights into 3D genome organization and epigenetic landscape of Vigna mungo.</title>
        <authorList>
            <person name="Junaid A."/>
            <person name="Singh B."/>
            <person name="Bhatia S."/>
        </authorList>
    </citation>
    <scope>NUCLEOTIDE SEQUENCE [LARGE SCALE GENOMIC DNA]</scope>
    <source>
        <strain evidence="10">Urdbean</strain>
    </source>
</reference>
<dbReference type="GO" id="GO:0004519">
    <property type="term" value="F:endonuclease activity"/>
    <property type="evidence" value="ECO:0007669"/>
    <property type="project" value="UniProtKB-KW"/>
</dbReference>
<dbReference type="InterPro" id="IPR000477">
    <property type="entry name" value="RT_dom"/>
</dbReference>
<dbReference type="InterPro" id="IPR041577">
    <property type="entry name" value="RT_RNaseH_2"/>
</dbReference>
<proteinExistence type="predicted"/>
<evidence type="ECO:0000256" key="3">
    <source>
        <dbReference type="ARBA" id="ARBA00022695"/>
    </source>
</evidence>
<dbReference type="GO" id="GO:0003964">
    <property type="term" value="F:RNA-directed DNA polymerase activity"/>
    <property type="evidence" value="ECO:0007669"/>
    <property type="project" value="UniProtKB-KW"/>
</dbReference>
<dbReference type="PANTHER" id="PTHR33064:SF37">
    <property type="entry name" value="RIBONUCLEASE H"/>
    <property type="match status" value="1"/>
</dbReference>
<evidence type="ECO:0000256" key="5">
    <source>
        <dbReference type="ARBA" id="ARBA00022759"/>
    </source>
</evidence>
<keyword evidence="11" id="KW-1185">Reference proteome</keyword>
<evidence type="ECO:0000313" key="10">
    <source>
        <dbReference type="EMBL" id="WVZ14926.1"/>
    </source>
</evidence>
<dbReference type="CDD" id="cd01647">
    <property type="entry name" value="RT_LTR"/>
    <property type="match status" value="1"/>
</dbReference>
<dbReference type="EMBL" id="CP144697">
    <property type="protein sequence ID" value="WVZ14926.1"/>
    <property type="molecule type" value="Genomic_DNA"/>
</dbReference>
<protein>
    <submittedName>
        <fullName evidence="10">Uncharacterized protein</fullName>
    </submittedName>
</protein>
<dbReference type="Gene3D" id="3.10.20.370">
    <property type="match status" value="1"/>
</dbReference>
<dbReference type="InterPro" id="IPR051320">
    <property type="entry name" value="Viral_Replic_Matur_Polypro"/>
</dbReference>